<sequence length="324" mass="36151">MTIERFTPSFCVSVSLDHSEPHQANLPQHVINNFQKEGFVVFPNALSAQDVKDLNEELERVLGGSYDRDQAPDKIPRIKIKPNESILTKQSGKVIQVINVHKSNTLFRRLACHPTLGQIVAELAGWKHGTRLAQDQIWAKPPGAKPLAFHRDSPYFMFEPNDVVTVWVALDDMADDVGPLEYVRGSHLWQTKQHVGSAKQFFQSNGGMKLLHSAAVQAGVLDEHYGEEECANQLEFVTLQGLQAGGISIHDGRTWHGSGKNKTTNRPRRGLGLHFVPAEVRFTAEAVKSSLWRHYVTEDVDPASIILPQEDFPLTWQAPSVSEA</sequence>
<dbReference type="GO" id="GO:0016491">
    <property type="term" value="F:oxidoreductase activity"/>
    <property type="evidence" value="ECO:0007669"/>
    <property type="project" value="UniProtKB-ARBA"/>
</dbReference>
<name>A0A1Z5JGY6_FISSO</name>
<keyword evidence="3" id="KW-1185">Reference proteome</keyword>
<accession>A0A1Z5JGY6</accession>
<dbReference type="OrthoDB" id="445007at2759"/>
<protein>
    <recommendedName>
        <fullName evidence="4">Phytanoyl-CoA dioxygenase</fullName>
    </recommendedName>
</protein>
<dbReference type="PANTHER" id="PTHR20883:SF48">
    <property type="entry name" value="ECTOINE DIOXYGENASE"/>
    <property type="match status" value="1"/>
</dbReference>
<comment type="cofactor">
    <cofactor evidence="1">
        <name>Fe cation</name>
        <dbReference type="ChEBI" id="CHEBI:24875"/>
    </cofactor>
</comment>
<evidence type="ECO:0008006" key="4">
    <source>
        <dbReference type="Google" id="ProtNLM"/>
    </source>
</evidence>
<dbReference type="AlphaFoldDB" id="A0A1Z5JGY6"/>
<evidence type="ECO:0000313" key="2">
    <source>
        <dbReference type="EMBL" id="GAX13265.1"/>
    </source>
</evidence>
<dbReference type="PANTHER" id="PTHR20883">
    <property type="entry name" value="PHYTANOYL-COA DIOXYGENASE DOMAIN CONTAINING 1"/>
    <property type="match status" value="1"/>
</dbReference>
<dbReference type="Proteomes" id="UP000198406">
    <property type="component" value="Unassembled WGS sequence"/>
</dbReference>
<dbReference type="GO" id="GO:0046872">
    <property type="term" value="F:metal ion binding"/>
    <property type="evidence" value="ECO:0007669"/>
    <property type="project" value="UniProtKB-ARBA"/>
</dbReference>
<reference evidence="2 3" key="1">
    <citation type="journal article" date="2015" name="Plant Cell">
        <title>Oil accumulation by the oleaginous diatom Fistulifera solaris as revealed by the genome and transcriptome.</title>
        <authorList>
            <person name="Tanaka T."/>
            <person name="Maeda Y."/>
            <person name="Veluchamy A."/>
            <person name="Tanaka M."/>
            <person name="Abida H."/>
            <person name="Marechal E."/>
            <person name="Bowler C."/>
            <person name="Muto M."/>
            <person name="Sunaga Y."/>
            <person name="Tanaka M."/>
            <person name="Yoshino T."/>
            <person name="Taniguchi T."/>
            <person name="Fukuda Y."/>
            <person name="Nemoto M."/>
            <person name="Matsumoto M."/>
            <person name="Wong P.S."/>
            <person name="Aburatani S."/>
            <person name="Fujibuchi W."/>
        </authorList>
    </citation>
    <scope>NUCLEOTIDE SEQUENCE [LARGE SCALE GENOMIC DNA]</scope>
    <source>
        <strain evidence="2 3">JPCC DA0580</strain>
    </source>
</reference>
<evidence type="ECO:0000313" key="3">
    <source>
        <dbReference type="Proteomes" id="UP000198406"/>
    </source>
</evidence>
<proteinExistence type="predicted"/>
<dbReference type="Pfam" id="PF05721">
    <property type="entry name" value="PhyH"/>
    <property type="match status" value="1"/>
</dbReference>
<gene>
    <name evidence="2" type="ORF">FisN_17Hh203</name>
</gene>
<dbReference type="EMBL" id="BDSP01000061">
    <property type="protein sequence ID" value="GAX13265.1"/>
    <property type="molecule type" value="Genomic_DNA"/>
</dbReference>
<evidence type="ECO:0000256" key="1">
    <source>
        <dbReference type="ARBA" id="ARBA00001962"/>
    </source>
</evidence>
<dbReference type="Gene3D" id="2.60.120.620">
    <property type="entry name" value="q2cbj1_9rhob like domain"/>
    <property type="match status" value="1"/>
</dbReference>
<dbReference type="InterPro" id="IPR008775">
    <property type="entry name" value="Phytyl_CoA_dOase-like"/>
</dbReference>
<comment type="caution">
    <text evidence="2">The sequence shown here is derived from an EMBL/GenBank/DDBJ whole genome shotgun (WGS) entry which is preliminary data.</text>
</comment>
<dbReference type="InParanoid" id="A0A1Z5JGY6"/>
<dbReference type="SUPFAM" id="SSF51197">
    <property type="entry name" value="Clavaminate synthase-like"/>
    <property type="match status" value="1"/>
</dbReference>
<organism evidence="2 3">
    <name type="scientific">Fistulifera solaris</name>
    <name type="common">Oleaginous diatom</name>
    <dbReference type="NCBI Taxonomy" id="1519565"/>
    <lineage>
        <taxon>Eukaryota</taxon>
        <taxon>Sar</taxon>
        <taxon>Stramenopiles</taxon>
        <taxon>Ochrophyta</taxon>
        <taxon>Bacillariophyta</taxon>
        <taxon>Bacillariophyceae</taxon>
        <taxon>Bacillariophycidae</taxon>
        <taxon>Naviculales</taxon>
        <taxon>Naviculaceae</taxon>
        <taxon>Fistulifera</taxon>
    </lineage>
</organism>